<dbReference type="EMBL" id="NOKQ01000134">
    <property type="protein sequence ID" value="OZS79295.1"/>
    <property type="molecule type" value="Genomic_DNA"/>
</dbReference>
<keyword evidence="6" id="KW-1185">Reference proteome</keyword>
<feature type="domain" description="Peptidase M16 C-terminal" evidence="4">
    <location>
        <begin position="180"/>
        <end position="353"/>
    </location>
</feature>
<dbReference type="InterPro" id="IPR011765">
    <property type="entry name" value="Pept_M16_N"/>
</dbReference>
<protein>
    <recommendedName>
        <fullName evidence="7">Peptidase M16</fullName>
    </recommendedName>
</protein>
<dbReference type="OrthoDB" id="9811314at2"/>
<comment type="caution">
    <text evidence="5">The sequence shown here is derived from an EMBL/GenBank/DDBJ whole genome shotgun (WGS) entry which is preliminary data.</text>
</comment>
<dbReference type="GO" id="GO:0046872">
    <property type="term" value="F:metal ion binding"/>
    <property type="evidence" value="ECO:0007669"/>
    <property type="project" value="InterPro"/>
</dbReference>
<organism evidence="5 6">
    <name type="scientific">Tetzosporium hominis</name>
    <dbReference type="NCBI Taxonomy" id="2020506"/>
    <lineage>
        <taxon>Bacteria</taxon>
        <taxon>Bacillati</taxon>
        <taxon>Bacillota</taxon>
        <taxon>Bacilli</taxon>
        <taxon>Bacillales</taxon>
        <taxon>Caryophanaceae</taxon>
        <taxon>Tetzosporium</taxon>
    </lineage>
</organism>
<dbReference type="Gene3D" id="3.30.830.10">
    <property type="entry name" value="Metalloenzyme, LuxS/M16 peptidase-like"/>
    <property type="match status" value="2"/>
</dbReference>
<sequence length="421" mass="47928">MPRHAAFIVNKKGRTSMRKQTLENGVRVVVHPMNHTRSVSIGVWIEVGSRYETPEQAGMAHFIEHMLFKGTKTRSAKDLAIAFDRIGGNSNAYTSKEQTCYYTRVLDRYAIQAIDLLADMLWNSVFDPEEMEREKQVIAEEIHMVEDTPDDCVHEYLWETIFQSHPLAQPILGTQETVASFTREQVVDFYQKAYHPSKVIISIAGNVDHALLDHLEKQFGTPNWERQELPTITPGTFHVGEIQKEREIEQVHVTLAWPSPSVLDADIYAIVLLQTMLGGSMSSRLFQSIREEKGLAYSIYCYQTSYVDSGVFAIYGGTSKDQLNELLEAVHECLDEVATNGFTAEELEDAKTQIEANLYLSLESSTTWMNRLARNEILYGTQQDVESYLEKYRAVSCEDILRVSQMFTKKPAKSIIQPYSS</sequence>
<dbReference type="PROSITE" id="PS00143">
    <property type="entry name" value="INSULINASE"/>
    <property type="match status" value="1"/>
</dbReference>
<dbReference type="AlphaFoldDB" id="A0A264W6W6"/>
<evidence type="ECO:0000259" key="3">
    <source>
        <dbReference type="Pfam" id="PF00675"/>
    </source>
</evidence>
<dbReference type="GO" id="GO:0006508">
    <property type="term" value="P:proteolysis"/>
    <property type="evidence" value="ECO:0007669"/>
    <property type="project" value="InterPro"/>
</dbReference>
<dbReference type="GO" id="GO:0004222">
    <property type="term" value="F:metalloendopeptidase activity"/>
    <property type="evidence" value="ECO:0007669"/>
    <property type="project" value="InterPro"/>
</dbReference>
<dbReference type="PANTHER" id="PTHR11851">
    <property type="entry name" value="METALLOPROTEASE"/>
    <property type="match status" value="1"/>
</dbReference>
<comment type="similarity">
    <text evidence="1 2">Belongs to the peptidase M16 family.</text>
</comment>
<evidence type="ECO:0000256" key="1">
    <source>
        <dbReference type="ARBA" id="ARBA00007261"/>
    </source>
</evidence>
<gene>
    <name evidence="5" type="ORF">CF394_02435</name>
</gene>
<dbReference type="Pfam" id="PF05193">
    <property type="entry name" value="Peptidase_M16_C"/>
    <property type="match status" value="1"/>
</dbReference>
<evidence type="ECO:0000259" key="4">
    <source>
        <dbReference type="Pfam" id="PF05193"/>
    </source>
</evidence>
<dbReference type="PANTHER" id="PTHR11851:SF49">
    <property type="entry name" value="MITOCHONDRIAL-PROCESSING PEPTIDASE SUBUNIT ALPHA"/>
    <property type="match status" value="1"/>
</dbReference>
<evidence type="ECO:0000256" key="2">
    <source>
        <dbReference type="RuleBase" id="RU004447"/>
    </source>
</evidence>
<dbReference type="FunFam" id="3.30.830.10:FF:000008">
    <property type="entry name" value="Mitochondrial-processing peptidase subunit beta"/>
    <property type="match status" value="1"/>
</dbReference>
<evidence type="ECO:0000313" key="5">
    <source>
        <dbReference type="EMBL" id="OZS79295.1"/>
    </source>
</evidence>
<proteinExistence type="inferred from homology"/>
<dbReference type="Proteomes" id="UP000217065">
    <property type="component" value="Unassembled WGS sequence"/>
</dbReference>
<dbReference type="InterPro" id="IPR001431">
    <property type="entry name" value="Pept_M16_Zn_BS"/>
</dbReference>
<evidence type="ECO:0008006" key="7">
    <source>
        <dbReference type="Google" id="ProtNLM"/>
    </source>
</evidence>
<dbReference type="Pfam" id="PF00675">
    <property type="entry name" value="Peptidase_M16"/>
    <property type="match status" value="1"/>
</dbReference>
<dbReference type="InterPro" id="IPR011249">
    <property type="entry name" value="Metalloenz_LuxS/M16"/>
</dbReference>
<accession>A0A264W6W6</accession>
<reference evidence="5 6" key="1">
    <citation type="submission" date="2017-07" db="EMBL/GenBank/DDBJ databases">
        <title>Tetzosporium hominis gen.nov. sp.nov.</title>
        <authorList>
            <person name="Tetz G."/>
            <person name="Tetz V."/>
        </authorList>
    </citation>
    <scope>NUCLEOTIDE SEQUENCE [LARGE SCALE GENOMIC DNA]</scope>
    <source>
        <strain evidence="5 6">VT-49</strain>
    </source>
</reference>
<dbReference type="InterPro" id="IPR007863">
    <property type="entry name" value="Peptidase_M16_C"/>
</dbReference>
<dbReference type="InterPro" id="IPR050361">
    <property type="entry name" value="MPP/UQCRC_Complex"/>
</dbReference>
<evidence type="ECO:0000313" key="6">
    <source>
        <dbReference type="Proteomes" id="UP000217065"/>
    </source>
</evidence>
<name>A0A264W6W6_9BACL</name>
<feature type="domain" description="Peptidase M16 N-terminal" evidence="3">
    <location>
        <begin position="29"/>
        <end position="174"/>
    </location>
</feature>
<dbReference type="SUPFAM" id="SSF63411">
    <property type="entry name" value="LuxS/MPP-like metallohydrolase"/>
    <property type="match status" value="2"/>
</dbReference>